<protein>
    <submittedName>
        <fullName evidence="2">Uncharacterized protein</fullName>
    </submittedName>
</protein>
<evidence type="ECO:0000313" key="2">
    <source>
        <dbReference type="EMBL" id="CAD9499224.1"/>
    </source>
</evidence>
<reference evidence="2" key="1">
    <citation type="submission" date="2021-01" db="EMBL/GenBank/DDBJ databases">
        <authorList>
            <person name="Corre E."/>
            <person name="Pelletier E."/>
            <person name="Niang G."/>
            <person name="Scheremetjew M."/>
            <person name="Finn R."/>
            <person name="Kale V."/>
            <person name="Holt S."/>
            <person name="Cochrane G."/>
            <person name="Meng A."/>
            <person name="Brown T."/>
            <person name="Cohen L."/>
        </authorList>
    </citation>
    <scope>NUCLEOTIDE SEQUENCE</scope>
    <source>
        <strain evidence="2">UTEX LB 985</strain>
    </source>
</reference>
<dbReference type="AlphaFoldDB" id="A0A7S2HSV8"/>
<sequence>MRIPESRPSPMFRSQTPQRMGFILGGTANPESGGFERSGAMILGPGSYDPNPPRWLRDVGRNSTVFASTRKQREPLLQSTSSEIDLMHTEDVESMQLNTLFSTSPGASGQRWTASPRTAPYFHARSRPYSFGRDAPRGARDRDLGHDQYYAMESRTMSDMLKGAPRTYNTAFRSKLPMRLPVTQKGGTPIEVGPGSYSEHEEVCCGGIRVEGRRGPSSCFAPAVGGRY</sequence>
<gene>
    <name evidence="2" type="ORF">CBRE1094_LOCUS28799</name>
</gene>
<proteinExistence type="predicted"/>
<dbReference type="EMBL" id="HBGU01052756">
    <property type="protein sequence ID" value="CAD9499224.1"/>
    <property type="molecule type" value="Transcribed_RNA"/>
</dbReference>
<feature type="region of interest" description="Disordered" evidence="1">
    <location>
        <begin position="1"/>
        <end position="37"/>
    </location>
</feature>
<name>A0A7S2HSV8_9EUKA</name>
<organism evidence="2">
    <name type="scientific">Haptolina brevifila</name>
    <dbReference type="NCBI Taxonomy" id="156173"/>
    <lineage>
        <taxon>Eukaryota</taxon>
        <taxon>Haptista</taxon>
        <taxon>Haptophyta</taxon>
        <taxon>Prymnesiophyceae</taxon>
        <taxon>Prymnesiales</taxon>
        <taxon>Prymnesiaceae</taxon>
        <taxon>Haptolina</taxon>
    </lineage>
</organism>
<evidence type="ECO:0000256" key="1">
    <source>
        <dbReference type="SAM" id="MobiDB-lite"/>
    </source>
</evidence>
<accession>A0A7S2HSV8</accession>